<reference evidence="2 3" key="1">
    <citation type="submission" date="2017-07" db="EMBL/GenBank/DDBJ databases">
        <title>Genome Sequence of Arenibacter algicola Strain SMS7 Isolated from a culture of the Diatom Skeletonema marinoi.</title>
        <authorList>
            <person name="Topel M."/>
            <person name="Pinder M.I.M."/>
            <person name="Johansson O.N."/>
            <person name="Kourtchenko O."/>
            <person name="Godhe A."/>
            <person name="Clarke A.K."/>
        </authorList>
    </citation>
    <scope>NUCLEOTIDE SEQUENCE [LARGE SCALE GENOMIC DNA]</scope>
    <source>
        <strain evidence="2 3">SMS7</strain>
    </source>
</reference>
<dbReference type="Proteomes" id="UP000204551">
    <property type="component" value="Chromosome"/>
</dbReference>
<dbReference type="PANTHER" id="PTHR43312:SF1">
    <property type="entry name" value="NADP-DEPENDENT OXIDOREDUCTASE DOMAIN-CONTAINING PROTEIN"/>
    <property type="match status" value="1"/>
</dbReference>
<gene>
    <name evidence="2" type="ORF">AREALGSMS7_01149</name>
</gene>
<dbReference type="InterPro" id="IPR053135">
    <property type="entry name" value="AKR2_Oxidoreductase"/>
</dbReference>
<keyword evidence="2" id="KW-0560">Oxidoreductase</keyword>
<dbReference type="AlphaFoldDB" id="A0A221UTE2"/>
<dbReference type="RefSeq" id="WP_093977579.1">
    <property type="nucleotide sequence ID" value="NZ_CP022515.1"/>
</dbReference>
<feature type="domain" description="NADP-dependent oxidoreductase" evidence="1">
    <location>
        <begin position="32"/>
        <end position="298"/>
    </location>
</feature>
<name>A0A221UTE2_9FLAO</name>
<evidence type="ECO:0000313" key="2">
    <source>
        <dbReference type="EMBL" id="ASO04624.1"/>
    </source>
</evidence>
<dbReference type="PANTHER" id="PTHR43312">
    <property type="entry name" value="D-THREO-ALDOSE 1-DEHYDROGENASE"/>
    <property type="match status" value="1"/>
</dbReference>
<organism evidence="2 3">
    <name type="scientific">Arenibacter algicola</name>
    <dbReference type="NCBI Taxonomy" id="616991"/>
    <lineage>
        <taxon>Bacteria</taxon>
        <taxon>Pseudomonadati</taxon>
        <taxon>Bacteroidota</taxon>
        <taxon>Flavobacteriia</taxon>
        <taxon>Flavobacteriales</taxon>
        <taxon>Flavobacteriaceae</taxon>
        <taxon>Arenibacter</taxon>
    </lineage>
</organism>
<dbReference type="SUPFAM" id="SSF51430">
    <property type="entry name" value="NAD(P)-linked oxidoreductase"/>
    <property type="match status" value="1"/>
</dbReference>
<proteinExistence type="predicted"/>
<dbReference type="EMBL" id="CP022515">
    <property type="protein sequence ID" value="ASO04624.1"/>
    <property type="molecule type" value="Genomic_DNA"/>
</dbReference>
<evidence type="ECO:0000259" key="1">
    <source>
        <dbReference type="Pfam" id="PF00248"/>
    </source>
</evidence>
<dbReference type="CDD" id="cd19097">
    <property type="entry name" value="AKR_unchar"/>
    <property type="match status" value="1"/>
</dbReference>
<dbReference type="InterPro" id="IPR036812">
    <property type="entry name" value="NAD(P)_OxRdtase_dom_sf"/>
</dbReference>
<dbReference type="Pfam" id="PF00248">
    <property type="entry name" value="Aldo_ket_red"/>
    <property type="match status" value="1"/>
</dbReference>
<dbReference type="InterPro" id="IPR020471">
    <property type="entry name" value="AKR"/>
</dbReference>
<dbReference type="EC" id="1.1.1.-" evidence="2"/>
<protein>
    <submittedName>
        <fullName evidence="2">General stress protein 69</fullName>
        <ecNumber evidence="2">1.1.1.-</ecNumber>
    </submittedName>
</protein>
<dbReference type="KEGG" id="aalg:AREALGSMS7_01149"/>
<evidence type="ECO:0000313" key="3">
    <source>
        <dbReference type="Proteomes" id="UP000204551"/>
    </source>
</evidence>
<accession>A0A221UTE2</accession>
<dbReference type="PRINTS" id="PR00069">
    <property type="entry name" value="ALDKETRDTASE"/>
</dbReference>
<dbReference type="InterPro" id="IPR023210">
    <property type="entry name" value="NADP_OxRdtase_dom"/>
</dbReference>
<dbReference type="Gene3D" id="3.20.20.100">
    <property type="entry name" value="NADP-dependent oxidoreductase domain"/>
    <property type="match status" value="1"/>
</dbReference>
<dbReference type="GO" id="GO:0016491">
    <property type="term" value="F:oxidoreductase activity"/>
    <property type="evidence" value="ECO:0007669"/>
    <property type="project" value="UniProtKB-KW"/>
</dbReference>
<sequence length="318" mass="36045">MKKRELGKTGIMVSEVAFGGVEIGMPYGIGIKTQADMLSRTESIDLLHEAVDRGINFFDTARMYGVSEEIMGQAFRLKRDQMVISSKCCKLRDESGVLPSPKKIRETIERSLEESLKALQTNYIDLYMLHQVDFEILENEVIAQTFLDYKEKGVIRATGVSTYAVEDTKKTIESGNWDVVQLPYNLMDQSQEINFSLAERNGIGIMVRSVLFKGILSNKGRSLHPALKEVEQHIRSYRELWSDLGCDLAALALKFALSSEQVSSVLVGIDRLEYLENSLHVADGNYLNAEQLKRAKELQYPNSDFLDLVKWEKMGWLT</sequence>